<evidence type="ECO:0000313" key="4">
    <source>
        <dbReference type="EMBL" id="VEJ35030.1"/>
    </source>
</evidence>
<gene>
    <name evidence="4" type="ORF">NCTC13079_00470</name>
</gene>
<dbReference type="OrthoDB" id="9810918at2"/>
<protein>
    <submittedName>
        <fullName evidence="4">Domain of uncharacterized function (DUF477)</fullName>
    </submittedName>
</protein>
<evidence type="ECO:0000313" key="5">
    <source>
        <dbReference type="Proteomes" id="UP000269544"/>
    </source>
</evidence>
<feature type="signal peptide" evidence="2">
    <location>
        <begin position="1"/>
        <end position="20"/>
    </location>
</feature>
<dbReference type="RefSeq" id="WP_126464896.1">
    <property type="nucleotide sequence ID" value="NZ_LR134523.1"/>
</dbReference>
<name>A0A448V0K8_9FIRM</name>
<dbReference type="PANTHER" id="PTHR30373">
    <property type="entry name" value="UPF0603 PROTEIN YGCG"/>
    <property type="match status" value="1"/>
</dbReference>
<organism evidence="4 5">
    <name type="scientific">Aedoeadaptatus ivorii</name>
    <dbReference type="NCBI Taxonomy" id="54006"/>
    <lineage>
        <taxon>Bacteria</taxon>
        <taxon>Bacillati</taxon>
        <taxon>Bacillota</taxon>
        <taxon>Tissierellia</taxon>
        <taxon>Tissierellales</taxon>
        <taxon>Peptoniphilaceae</taxon>
        <taxon>Aedoeadaptatus</taxon>
    </lineage>
</organism>
<keyword evidence="1" id="KW-0472">Membrane</keyword>
<accession>A0A448V0K8</accession>
<dbReference type="EMBL" id="LR134523">
    <property type="protein sequence ID" value="VEJ35030.1"/>
    <property type="molecule type" value="Genomic_DNA"/>
</dbReference>
<dbReference type="KEGG" id="piv:NCTC13079_00470"/>
<evidence type="ECO:0000256" key="1">
    <source>
        <dbReference type="SAM" id="Phobius"/>
    </source>
</evidence>
<dbReference type="AlphaFoldDB" id="A0A448V0K8"/>
<evidence type="ECO:0000259" key="3">
    <source>
        <dbReference type="Pfam" id="PF04536"/>
    </source>
</evidence>
<dbReference type="InterPro" id="IPR007621">
    <property type="entry name" value="TPM_dom"/>
</dbReference>
<proteinExistence type="predicted"/>
<keyword evidence="5" id="KW-1185">Reference proteome</keyword>
<dbReference type="Proteomes" id="UP000269544">
    <property type="component" value="Chromosome"/>
</dbReference>
<keyword evidence="1" id="KW-1133">Transmembrane helix</keyword>
<reference evidence="4 5" key="1">
    <citation type="submission" date="2018-12" db="EMBL/GenBank/DDBJ databases">
        <authorList>
            <consortium name="Pathogen Informatics"/>
        </authorList>
    </citation>
    <scope>NUCLEOTIDE SEQUENCE [LARGE SCALE GENOMIC DNA]</scope>
    <source>
        <strain evidence="4 5">NCTC13079</strain>
    </source>
</reference>
<dbReference type="Pfam" id="PF04536">
    <property type="entry name" value="TPM_phosphatase"/>
    <property type="match status" value="1"/>
</dbReference>
<sequence length="261" mass="27761">MKKRVWLFLLLLLLPLPIFAAGKDLPQPTREFYVYDEADVLSDAAKGKIVSTNESLARQTGAQVVVCVLDRLPDGAPIEDVAVELFDAWNIGSKEKDNGVLLLVAMGDKKFRIETGYGLEGALPDMKAKAILNDLTPYFKEGRYEDGILTGFGEILAVIEEEYNIQIDGSEEVTATVEPVEEDEVVDTILRWVIILIVLSIFLRGGGSSGGGRGRRRRYRGPVFFPGGYGGFGGGFGGGYGGGGNFGGGGSSGGGGASGGW</sequence>
<keyword evidence="2" id="KW-0732">Signal</keyword>
<keyword evidence="1" id="KW-0812">Transmembrane</keyword>
<dbReference type="PANTHER" id="PTHR30373:SF2">
    <property type="entry name" value="UPF0603 PROTEIN YGCG"/>
    <property type="match status" value="1"/>
</dbReference>
<dbReference type="Gene3D" id="3.10.310.50">
    <property type="match status" value="1"/>
</dbReference>
<feature type="chain" id="PRO_5019398363" evidence="2">
    <location>
        <begin position="21"/>
        <end position="261"/>
    </location>
</feature>
<evidence type="ECO:0000256" key="2">
    <source>
        <dbReference type="SAM" id="SignalP"/>
    </source>
</evidence>
<feature type="domain" description="TPM" evidence="3">
    <location>
        <begin position="34"/>
        <end position="156"/>
    </location>
</feature>
<feature type="transmembrane region" description="Helical" evidence="1">
    <location>
        <begin position="189"/>
        <end position="207"/>
    </location>
</feature>